<protein>
    <submittedName>
        <fullName evidence="2">Uncharacterized protein</fullName>
    </submittedName>
</protein>
<keyword evidence="3" id="KW-1185">Reference proteome</keyword>
<comment type="caution">
    <text evidence="2">The sequence shown here is derived from an EMBL/GenBank/DDBJ whole genome shotgun (WGS) entry which is preliminary data.</text>
</comment>
<organism evidence="2 3">
    <name type="scientific">Pleurodeles waltl</name>
    <name type="common">Iberian ribbed newt</name>
    <dbReference type="NCBI Taxonomy" id="8319"/>
    <lineage>
        <taxon>Eukaryota</taxon>
        <taxon>Metazoa</taxon>
        <taxon>Chordata</taxon>
        <taxon>Craniata</taxon>
        <taxon>Vertebrata</taxon>
        <taxon>Euteleostomi</taxon>
        <taxon>Amphibia</taxon>
        <taxon>Batrachia</taxon>
        <taxon>Caudata</taxon>
        <taxon>Salamandroidea</taxon>
        <taxon>Salamandridae</taxon>
        <taxon>Pleurodelinae</taxon>
        <taxon>Pleurodeles</taxon>
    </lineage>
</organism>
<evidence type="ECO:0000313" key="2">
    <source>
        <dbReference type="EMBL" id="KAJ1199505.1"/>
    </source>
</evidence>
<dbReference type="Proteomes" id="UP001066276">
    <property type="component" value="Chromosome 2_1"/>
</dbReference>
<accession>A0AAV7VD30</accession>
<proteinExistence type="predicted"/>
<name>A0AAV7VD30_PLEWA</name>
<sequence length="88" mass="9588">MRAVEQPARDSFSARGPLAAGGFATAVPRGDPPMRGGATRAVTASLHEPLCGRRIRNGCSSWPLKERSKAHISHRSYYWDVKIKSAII</sequence>
<evidence type="ECO:0000313" key="3">
    <source>
        <dbReference type="Proteomes" id="UP001066276"/>
    </source>
</evidence>
<reference evidence="2" key="1">
    <citation type="journal article" date="2022" name="bioRxiv">
        <title>Sequencing and chromosome-scale assembly of the giantPleurodeles waltlgenome.</title>
        <authorList>
            <person name="Brown T."/>
            <person name="Elewa A."/>
            <person name="Iarovenko S."/>
            <person name="Subramanian E."/>
            <person name="Araus A.J."/>
            <person name="Petzold A."/>
            <person name="Susuki M."/>
            <person name="Suzuki K.-i.T."/>
            <person name="Hayashi T."/>
            <person name="Toyoda A."/>
            <person name="Oliveira C."/>
            <person name="Osipova E."/>
            <person name="Leigh N.D."/>
            <person name="Simon A."/>
            <person name="Yun M.H."/>
        </authorList>
    </citation>
    <scope>NUCLEOTIDE SEQUENCE</scope>
    <source>
        <strain evidence="2">20211129_DDA</strain>
        <tissue evidence="2">Liver</tissue>
    </source>
</reference>
<evidence type="ECO:0000256" key="1">
    <source>
        <dbReference type="SAM" id="MobiDB-lite"/>
    </source>
</evidence>
<feature type="region of interest" description="Disordered" evidence="1">
    <location>
        <begin position="1"/>
        <end position="38"/>
    </location>
</feature>
<gene>
    <name evidence="2" type="ORF">NDU88_003339</name>
</gene>
<dbReference type="EMBL" id="JANPWB010000003">
    <property type="protein sequence ID" value="KAJ1199505.1"/>
    <property type="molecule type" value="Genomic_DNA"/>
</dbReference>
<dbReference type="AlphaFoldDB" id="A0AAV7VD30"/>